<dbReference type="InterPro" id="IPR024478">
    <property type="entry name" value="HlyB_4HB_MCP"/>
</dbReference>
<dbReference type="InterPro" id="IPR004089">
    <property type="entry name" value="MCPsignal_dom"/>
</dbReference>
<dbReference type="Gene3D" id="1.10.287.950">
    <property type="entry name" value="Methyl-accepting chemotaxis protein"/>
    <property type="match status" value="1"/>
</dbReference>
<accession>A0A345PJ68</accession>
<dbReference type="CDD" id="cd06225">
    <property type="entry name" value="HAMP"/>
    <property type="match status" value="1"/>
</dbReference>
<dbReference type="SMART" id="SM00283">
    <property type="entry name" value="MA"/>
    <property type="match status" value="1"/>
</dbReference>
<dbReference type="OrthoDB" id="2168386at2"/>
<keyword evidence="11" id="KW-1185">Reference proteome</keyword>
<dbReference type="InterPro" id="IPR003660">
    <property type="entry name" value="HAMP_dom"/>
</dbReference>
<dbReference type="Pfam" id="PF00672">
    <property type="entry name" value="HAMP"/>
    <property type="match status" value="1"/>
</dbReference>
<evidence type="ECO:0000259" key="9">
    <source>
        <dbReference type="PROSITE" id="PS50885"/>
    </source>
</evidence>
<dbReference type="Gene3D" id="1.10.8.500">
    <property type="entry name" value="HAMP domain in histidine kinase"/>
    <property type="match status" value="1"/>
</dbReference>
<dbReference type="Pfam" id="PF12729">
    <property type="entry name" value="4HB_MCP_1"/>
    <property type="match status" value="1"/>
</dbReference>
<evidence type="ECO:0000313" key="10">
    <source>
        <dbReference type="EMBL" id="AXI10048.1"/>
    </source>
</evidence>
<evidence type="ECO:0000256" key="3">
    <source>
        <dbReference type="ARBA" id="ARBA00023136"/>
    </source>
</evidence>
<evidence type="ECO:0000256" key="7">
    <source>
        <dbReference type="SAM" id="Phobius"/>
    </source>
</evidence>
<sequence length="563" mass="61698">MKKRFKVKNIRTRMTLGFSVIIGLFILFSIYNFFSIYKTNEAMRDIMDHQLQLLILDEEITTNMAQREGYLRAYLLYGDTGMKNKFTDSLEETIALENKLLEINKEEAKEIIDKKIAWGTLTDQVFEAYDSGNEQEAHQIMSTEVLPLSEEIMEEFQEASDKREEIIQAEGQKIIDNGNTTFYISLIVVGLILIFGIASAVLTSRSITKPIKSLMNRMNLVAKGDLSGDLLKIESADEVAQLTTATNEMVLQNRNLLTKISNVSETVSSEGEELTSAAHEVKMGSDQIAITMQELATGSETQANSASDLAAIMVNFTEKVAEANEKGQTIQEYSNKVLEMTNEGRNLMEGSQRQMGSIDFLVKDAVQNVQGLDEQSQEISKLVSVIQEIADQTNLLALNAAIEAARAGEHGKGFAVVADEVRKLAEQVSVSVTDITGIVTAIQNEASKIAESLRGGYEEVEQGTKQIQTTGTTLNEIGESVTKMVQDITAVSGNLTEIVENTQEMNSAIEEIASVSEEAAAGVEEIAASTEQTSSSMDEVAATSVQLAKAAEELDGLVKQFKL</sequence>
<evidence type="ECO:0000256" key="5">
    <source>
        <dbReference type="ARBA" id="ARBA00029447"/>
    </source>
</evidence>
<feature type="transmembrane region" description="Helical" evidence="7">
    <location>
        <begin position="12"/>
        <end position="34"/>
    </location>
</feature>
<evidence type="ECO:0000256" key="1">
    <source>
        <dbReference type="ARBA" id="ARBA00004236"/>
    </source>
</evidence>
<dbReference type="EMBL" id="CP024848">
    <property type="protein sequence ID" value="AXI10048.1"/>
    <property type="molecule type" value="Genomic_DNA"/>
</dbReference>
<dbReference type="GO" id="GO:0005886">
    <property type="term" value="C:plasma membrane"/>
    <property type="evidence" value="ECO:0007669"/>
    <property type="project" value="UniProtKB-SubCell"/>
</dbReference>
<evidence type="ECO:0000256" key="6">
    <source>
        <dbReference type="PROSITE-ProRule" id="PRU00284"/>
    </source>
</evidence>
<protein>
    <submittedName>
        <fullName evidence="10">Methyl-accepting chemotaxis protein</fullName>
    </submittedName>
</protein>
<gene>
    <name evidence="10" type="ORF">CUC15_14415</name>
</gene>
<organism evidence="10 11">
    <name type="scientific">Oceanobacillus zhaokaii</name>
    <dbReference type="NCBI Taxonomy" id="2052660"/>
    <lineage>
        <taxon>Bacteria</taxon>
        <taxon>Bacillati</taxon>
        <taxon>Bacillota</taxon>
        <taxon>Bacilli</taxon>
        <taxon>Bacillales</taxon>
        <taxon>Bacillaceae</taxon>
        <taxon>Oceanobacillus</taxon>
    </lineage>
</organism>
<keyword evidence="3 7" id="KW-0472">Membrane</keyword>
<comment type="subcellular location">
    <subcellularLocation>
        <location evidence="1">Cell membrane</location>
    </subcellularLocation>
</comment>
<evidence type="ECO:0000256" key="2">
    <source>
        <dbReference type="ARBA" id="ARBA00022475"/>
    </source>
</evidence>
<dbReference type="PANTHER" id="PTHR32089">
    <property type="entry name" value="METHYL-ACCEPTING CHEMOTAXIS PROTEIN MCPB"/>
    <property type="match status" value="1"/>
</dbReference>
<dbReference type="AlphaFoldDB" id="A0A345PJ68"/>
<dbReference type="PANTHER" id="PTHR32089:SF112">
    <property type="entry name" value="LYSOZYME-LIKE PROTEIN-RELATED"/>
    <property type="match status" value="1"/>
</dbReference>
<dbReference type="Proteomes" id="UP000253908">
    <property type="component" value="Chromosome"/>
</dbReference>
<keyword evidence="7" id="KW-0812">Transmembrane</keyword>
<feature type="transmembrane region" description="Helical" evidence="7">
    <location>
        <begin position="182"/>
        <end position="202"/>
    </location>
</feature>
<name>A0A345PJ68_9BACI</name>
<dbReference type="RefSeq" id="WP_114917335.1">
    <property type="nucleotide sequence ID" value="NZ_CP024848.1"/>
</dbReference>
<dbReference type="CDD" id="cd11386">
    <property type="entry name" value="MCP_signal"/>
    <property type="match status" value="1"/>
</dbReference>
<feature type="domain" description="HAMP" evidence="9">
    <location>
        <begin position="205"/>
        <end position="258"/>
    </location>
</feature>
<dbReference type="PROSITE" id="PS50111">
    <property type="entry name" value="CHEMOTAXIS_TRANSDUC_2"/>
    <property type="match status" value="1"/>
</dbReference>
<evidence type="ECO:0000259" key="8">
    <source>
        <dbReference type="PROSITE" id="PS50111"/>
    </source>
</evidence>
<comment type="similarity">
    <text evidence="5">Belongs to the methyl-accepting chemotaxis (MCP) protein family.</text>
</comment>
<dbReference type="Pfam" id="PF00015">
    <property type="entry name" value="MCPsignal"/>
    <property type="match status" value="1"/>
</dbReference>
<dbReference type="SUPFAM" id="SSF58104">
    <property type="entry name" value="Methyl-accepting chemotaxis protein (MCP) signaling domain"/>
    <property type="match status" value="1"/>
</dbReference>
<dbReference type="GO" id="GO:0007165">
    <property type="term" value="P:signal transduction"/>
    <property type="evidence" value="ECO:0007669"/>
    <property type="project" value="UniProtKB-KW"/>
</dbReference>
<keyword evidence="2" id="KW-1003">Cell membrane</keyword>
<evidence type="ECO:0000313" key="11">
    <source>
        <dbReference type="Proteomes" id="UP000253908"/>
    </source>
</evidence>
<dbReference type="PROSITE" id="PS50885">
    <property type="entry name" value="HAMP"/>
    <property type="match status" value="1"/>
</dbReference>
<evidence type="ECO:0000256" key="4">
    <source>
        <dbReference type="ARBA" id="ARBA00023224"/>
    </source>
</evidence>
<dbReference type="SMART" id="SM00304">
    <property type="entry name" value="HAMP"/>
    <property type="match status" value="1"/>
</dbReference>
<proteinExistence type="inferred from homology"/>
<dbReference type="KEGG" id="ocn:CUC15_14415"/>
<keyword evidence="4 6" id="KW-0807">Transducer</keyword>
<reference evidence="11" key="1">
    <citation type="submission" date="2017-11" db="EMBL/GenBank/DDBJ databases">
        <authorList>
            <person name="Zhu W."/>
        </authorList>
    </citation>
    <scope>NUCLEOTIDE SEQUENCE [LARGE SCALE GENOMIC DNA]</scope>
    <source>
        <strain evidence="11">160</strain>
    </source>
</reference>
<keyword evidence="7" id="KW-1133">Transmembrane helix</keyword>
<feature type="domain" description="Methyl-accepting transducer" evidence="8">
    <location>
        <begin position="277"/>
        <end position="527"/>
    </location>
</feature>